<evidence type="ECO:0000256" key="2">
    <source>
        <dbReference type="ARBA" id="ARBA00022771"/>
    </source>
</evidence>
<dbReference type="SMART" id="SM00336">
    <property type="entry name" value="BBOX"/>
    <property type="match status" value="1"/>
</dbReference>
<evidence type="ECO:0000256" key="4">
    <source>
        <dbReference type="PROSITE-ProRule" id="PRU00175"/>
    </source>
</evidence>
<dbReference type="PROSITE" id="PS50089">
    <property type="entry name" value="ZF_RING_2"/>
    <property type="match status" value="1"/>
</dbReference>
<dbReference type="InterPro" id="IPR001841">
    <property type="entry name" value="Znf_RING"/>
</dbReference>
<feature type="region of interest" description="Disordered" evidence="6">
    <location>
        <begin position="241"/>
        <end position="260"/>
    </location>
</feature>
<dbReference type="SUPFAM" id="SSF49899">
    <property type="entry name" value="Concanavalin A-like lectins/glucanases"/>
    <property type="match status" value="1"/>
</dbReference>
<dbReference type="AlphaFoldDB" id="A0A1U8D0Q2"/>
<evidence type="ECO:0000256" key="3">
    <source>
        <dbReference type="ARBA" id="ARBA00022833"/>
    </source>
</evidence>
<keyword evidence="2 4" id="KW-0863">Zinc-finger</keyword>
<dbReference type="InterPro" id="IPR000315">
    <property type="entry name" value="Znf_B-box"/>
</dbReference>
<evidence type="ECO:0000256" key="6">
    <source>
        <dbReference type="SAM" id="MobiDB-lite"/>
    </source>
</evidence>
<dbReference type="PROSITE" id="PS00518">
    <property type="entry name" value="ZF_RING_1"/>
    <property type="match status" value="1"/>
</dbReference>
<dbReference type="Gene3D" id="3.30.40.10">
    <property type="entry name" value="Zinc/RING finger domain, C3HC4 (zinc finger)"/>
    <property type="match status" value="1"/>
</dbReference>
<dbReference type="InterPro" id="IPR006574">
    <property type="entry name" value="PRY"/>
</dbReference>
<feature type="compositionally biased region" description="Polar residues" evidence="6">
    <location>
        <begin position="241"/>
        <end position="252"/>
    </location>
</feature>
<accession>A0A1U8D0Q2</accession>
<dbReference type="InterPro" id="IPR003879">
    <property type="entry name" value="Butyrophylin_SPRY"/>
</dbReference>
<dbReference type="SMART" id="SM00184">
    <property type="entry name" value="RING"/>
    <property type="match status" value="1"/>
</dbReference>
<dbReference type="PANTHER" id="PTHR24103">
    <property type="entry name" value="E3 UBIQUITIN-PROTEIN LIGASE TRIM"/>
    <property type="match status" value="1"/>
</dbReference>
<dbReference type="SUPFAM" id="SSF57850">
    <property type="entry name" value="RING/U-box"/>
    <property type="match status" value="1"/>
</dbReference>
<evidence type="ECO:0000259" key="8">
    <source>
        <dbReference type="PROSITE" id="PS50188"/>
    </source>
</evidence>
<sequence>MATENSAENLQEETTCSICLDFFIDPVMLIDCGHNFCHACITQCWEEANTDVFCPQCRQICSQRTLRPNRQLKNVVEIAKKLNKQAAKEAGGSRCEKHGEAQKLFCETGQMPICRESRVHRAHPVAPIREAAQQYKEQIQTQLEILREKRKRLENLRARESQKHQACQEKAAAERRKIVSKFEQLHQFLVEQEQLLLAQLGELERTIGKNREETVTKLSEEIARLNSLIREMEAKCQQAASDSLQDIRSTPSRYKKGPFHRAGAVTPKLETRLSKLSEQHLTLQETLRKSQGNLPFSLEKGRGDHEGSSTYSRVQVSLDPHTAHPRVLLSKDRRSVRWAVRRQRLPDNPERFDLQFCVLGCEEFTLGRHCWEVEVEKGRFWAIGVARESVRRKGEIRLNPEEGVWAVQRWLDQFRALTAPGPTPLSLHQVPSRVWVCLDCGKGQVSFLNADTEAPIFTFPPASFAGDRIQPWFWLWEVGSQLRLSHRDGRGRDLPLIMVNDKTHISCSQ</sequence>
<gene>
    <name evidence="10" type="primary">LOC102385016</name>
</gene>
<dbReference type="Pfam" id="PF15227">
    <property type="entry name" value="zf-C3HC4_4"/>
    <property type="match status" value="1"/>
</dbReference>
<keyword evidence="9" id="KW-1185">Reference proteome</keyword>
<dbReference type="FunFam" id="2.60.120.920:FF:000004">
    <property type="entry name" value="Butyrophilin subfamily 1 member A1"/>
    <property type="match status" value="1"/>
</dbReference>
<name>A0A1U8D0Q2_ALLSI</name>
<evidence type="ECO:0000313" key="10">
    <source>
        <dbReference type="RefSeq" id="XP_014373856.1"/>
    </source>
</evidence>
<dbReference type="InterPro" id="IPR001870">
    <property type="entry name" value="B30.2/SPRY"/>
</dbReference>
<evidence type="ECO:0000256" key="5">
    <source>
        <dbReference type="SAM" id="Coils"/>
    </source>
</evidence>
<protein>
    <submittedName>
        <fullName evidence="10">Zinc finger protein RFP-like isoform X1</fullName>
    </submittedName>
</protein>
<feature type="domain" description="RING-type" evidence="7">
    <location>
        <begin position="16"/>
        <end position="58"/>
    </location>
</feature>
<dbReference type="Pfam" id="PF00622">
    <property type="entry name" value="SPRY"/>
    <property type="match status" value="1"/>
</dbReference>
<dbReference type="SMART" id="SM00449">
    <property type="entry name" value="SPRY"/>
    <property type="match status" value="1"/>
</dbReference>
<dbReference type="Pfam" id="PF13765">
    <property type="entry name" value="PRY"/>
    <property type="match status" value="1"/>
</dbReference>
<feature type="domain" description="B30.2/SPRY" evidence="8">
    <location>
        <begin position="296"/>
        <end position="491"/>
    </location>
</feature>
<evidence type="ECO:0000256" key="1">
    <source>
        <dbReference type="ARBA" id="ARBA00022723"/>
    </source>
</evidence>
<dbReference type="SMART" id="SM00589">
    <property type="entry name" value="PRY"/>
    <property type="match status" value="1"/>
</dbReference>
<keyword evidence="3" id="KW-0862">Zinc</keyword>
<dbReference type="InterPro" id="IPR013083">
    <property type="entry name" value="Znf_RING/FYVE/PHD"/>
</dbReference>
<keyword evidence="5" id="KW-0175">Coiled coil</keyword>
<evidence type="ECO:0000259" key="7">
    <source>
        <dbReference type="PROSITE" id="PS50089"/>
    </source>
</evidence>
<dbReference type="PRINTS" id="PR01407">
    <property type="entry name" value="BUTYPHLNCDUF"/>
</dbReference>
<evidence type="ECO:0000313" key="9">
    <source>
        <dbReference type="Proteomes" id="UP000189705"/>
    </source>
</evidence>
<dbReference type="InParanoid" id="A0A1U8D0Q2"/>
<dbReference type="eggNOG" id="KOG2177">
    <property type="taxonomic scope" value="Eukaryota"/>
</dbReference>
<proteinExistence type="predicted"/>
<dbReference type="KEGG" id="asn:102385016"/>
<dbReference type="InterPro" id="IPR050143">
    <property type="entry name" value="TRIM/RBCC"/>
</dbReference>
<dbReference type="PROSITE" id="PS50188">
    <property type="entry name" value="B302_SPRY"/>
    <property type="match status" value="1"/>
</dbReference>
<keyword evidence="1" id="KW-0479">Metal-binding</keyword>
<feature type="coiled-coil region" evidence="5">
    <location>
        <begin position="129"/>
        <end position="170"/>
    </location>
</feature>
<dbReference type="Proteomes" id="UP000189705">
    <property type="component" value="Unplaced"/>
</dbReference>
<dbReference type="InterPro" id="IPR003877">
    <property type="entry name" value="SPRY_dom"/>
</dbReference>
<organism evidence="9 10">
    <name type="scientific">Alligator sinensis</name>
    <name type="common">Chinese alligator</name>
    <dbReference type="NCBI Taxonomy" id="38654"/>
    <lineage>
        <taxon>Eukaryota</taxon>
        <taxon>Metazoa</taxon>
        <taxon>Chordata</taxon>
        <taxon>Craniata</taxon>
        <taxon>Vertebrata</taxon>
        <taxon>Euteleostomi</taxon>
        <taxon>Archelosauria</taxon>
        <taxon>Archosauria</taxon>
        <taxon>Crocodylia</taxon>
        <taxon>Alligatoridae</taxon>
        <taxon>Alligatorinae</taxon>
        <taxon>Alligator</taxon>
    </lineage>
</organism>
<dbReference type="InterPro" id="IPR017907">
    <property type="entry name" value="Znf_RING_CS"/>
</dbReference>
<dbReference type="GeneID" id="102385016"/>
<dbReference type="InterPro" id="IPR043136">
    <property type="entry name" value="B30.2/SPRY_sf"/>
</dbReference>
<dbReference type="RefSeq" id="XP_014373856.1">
    <property type="nucleotide sequence ID" value="XM_014518370.2"/>
</dbReference>
<dbReference type="CDD" id="cd12888">
    <property type="entry name" value="SPRY_PRY_TRIM7_like"/>
    <property type="match status" value="1"/>
</dbReference>
<dbReference type="Gene3D" id="3.30.160.60">
    <property type="entry name" value="Classic Zinc Finger"/>
    <property type="match status" value="1"/>
</dbReference>
<dbReference type="InterPro" id="IPR013320">
    <property type="entry name" value="ConA-like_dom_sf"/>
</dbReference>
<reference evidence="10" key="1">
    <citation type="submission" date="2025-08" db="UniProtKB">
        <authorList>
            <consortium name="RefSeq"/>
        </authorList>
    </citation>
    <scope>IDENTIFICATION</scope>
</reference>
<dbReference type="CDD" id="cd16594">
    <property type="entry name" value="RING-HC_TRIM7-like_C-IV"/>
    <property type="match status" value="1"/>
</dbReference>
<dbReference type="SUPFAM" id="SSF57845">
    <property type="entry name" value="B-box zinc-binding domain"/>
    <property type="match status" value="1"/>
</dbReference>
<dbReference type="Gene3D" id="2.60.120.920">
    <property type="match status" value="1"/>
</dbReference>
<dbReference type="GO" id="GO:0008270">
    <property type="term" value="F:zinc ion binding"/>
    <property type="evidence" value="ECO:0007669"/>
    <property type="project" value="UniProtKB-KW"/>
</dbReference>